<evidence type="ECO:0000256" key="10">
    <source>
        <dbReference type="SAM" id="Phobius"/>
    </source>
</evidence>
<comment type="caution">
    <text evidence="11">The sequence shown here is derived from an EMBL/GenBank/DDBJ whole genome shotgun (WGS) entry which is preliminary data.</text>
</comment>
<proteinExistence type="inferred from homology"/>
<evidence type="ECO:0000256" key="1">
    <source>
        <dbReference type="ARBA" id="ARBA00004162"/>
    </source>
</evidence>
<organism evidence="11 12">
    <name type="scientific">Nonomuraea jabiensis</name>
    <dbReference type="NCBI Taxonomy" id="882448"/>
    <lineage>
        <taxon>Bacteria</taxon>
        <taxon>Bacillati</taxon>
        <taxon>Actinomycetota</taxon>
        <taxon>Actinomycetes</taxon>
        <taxon>Streptosporangiales</taxon>
        <taxon>Streptosporangiaceae</taxon>
        <taxon>Nonomuraea</taxon>
    </lineage>
</organism>
<keyword evidence="3" id="KW-1003">Cell membrane</keyword>
<dbReference type="InterPro" id="IPR044857">
    <property type="entry name" value="T7SS_EccB_R1"/>
</dbReference>
<evidence type="ECO:0000256" key="3">
    <source>
        <dbReference type="ARBA" id="ARBA00022475"/>
    </source>
</evidence>
<gene>
    <name evidence="11" type="ORF">HD596_005638</name>
</gene>
<comment type="subcellular location">
    <subcellularLocation>
        <location evidence="1">Cell membrane</location>
        <topology evidence="1">Single-pass membrane protein</topology>
    </subcellularLocation>
</comment>
<dbReference type="Pfam" id="PF05108">
    <property type="entry name" value="T7SS_ESX1_EccB"/>
    <property type="match status" value="1"/>
</dbReference>
<comment type="similarity">
    <text evidence="2">Belongs to the EccB family.</text>
</comment>
<dbReference type="GO" id="GO:0005886">
    <property type="term" value="C:plasma membrane"/>
    <property type="evidence" value="ECO:0007669"/>
    <property type="project" value="UniProtKB-SubCell"/>
</dbReference>
<keyword evidence="4 10" id="KW-0812">Transmembrane</keyword>
<dbReference type="GO" id="GO:0005576">
    <property type="term" value="C:extracellular region"/>
    <property type="evidence" value="ECO:0007669"/>
    <property type="project" value="TreeGrafter"/>
</dbReference>
<dbReference type="PANTHER" id="PTHR40765:SF2">
    <property type="entry name" value="ESX-2 SECRETION SYSTEM ATPASE ECCB2"/>
    <property type="match status" value="1"/>
</dbReference>
<evidence type="ECO:0000256" key="4">
    <source>
        <dbReference type="ARBA" id="ARBA00022692"/>
    </source>
</evidence>
<keyword evidence="12" id="KW-1185">Reference proteome</keyword>
<dbReference type="Gene3D" id="3.30.2390.20">
    <property type="entry name" value="Type VII secretion system EccB, repeat 1 domain"/>
    <property type="match status" value="1"/>
</dbReference>
<evidence type="ECO:0000256" key="9">
    <source>
        <dbReference type="ARBA" id="ARBA00023136"/>
    </source>
</evidence>
<dbReference type="PANTHER" id="PTHR40765">
    <property type="entry name" value="ESX-2 SECRETION SYSTEM ATPASE ECCB2"/>
    <property type="match status" value="1"/>
</dbReference>
<keyword evidence="8 10" id="KW-1133">Transmembrane helix</keyword>
<name>A0A7W9G835_9ACTN</name>
<dbReference type="Gene3D" id="2.40.50.910">
    <property type="entry name" value="Type VII secretion system EccB, repeat 3 domain"/>
    <property type="match status" value="1"/>
</dbReference>
<feature type="transmembrane region" description="Helical" evidence="10">
    <location>
        <begin position="39"/>
        <end position="61"/>
    </location>
</feature>
<dbReference type="RefSeq" id="WP_185072269.1">
    <property type="nucleotide sequence ID" value="NZ_JACHMB010000001.1"/>
</dbReference>
<dbReference type="NCBIfam" id="TIGR03919">
    <property type="entry name" value="T7SS_EccB"/>
    <property type="match status" value="1"/>
</dbReference>
<sequence>MHSQRDLYQAYRLTVQRIGLALLRAQPNQPEWPLRRQNIGFLAGIMVAVLLCVGFAVFGLLRPGGTKALEEPGTLIIERETGARFVYSQEQRRLIPVANYASARLVLASQDVKERVVAREALATYERGALIGIPEAPDSLPGPANLARGPWAACVQERAEPTGRKPYVTLVAGRDLGGAPLAEGNALLVDVGGQRWAIWRGTRMRVPTGIARGLTSAVPAAVPVAWLNALPEGPDLAAPDVRGRGRPVAGPGGRTAAVGQVFRAGGVAGGEDRWYVLLDDGLAPITQAQATLLLSDPDSRAAYGGGAVREIAVDAASANAAPHSRTAVPADGLPAVMPRMTAYDPASPICVVYADTGTGSTRVRLTTGAKLPEPRGDATDLVRLPPGRAVLAGVLPGDGQLTAVQSYYLVTAEGRRYAVPGADVLAKLGYAPGQATPVPANVLQLIPEGPVLDPARAARPLLEGGRPQAAGQ</sequence>
<keyword evidence="6" id="KW-0378">Hydrolase</keyword>
<dbReference type="AlphaFoldDB" id="A0A7W9G835"/>
<dbReference type="InterPro" id="IPR042485">
    <property type="entry name" value="T7SS_EccB_R3"/>
</dbReference>
<evidence type="ECO:0000256" key="2">
    <source>
        <dbReference type="ARBA" id="ARBA00008149"/>
    </source>
</evidence>
<dbReference type="Proteomes" id="UP000579153">
    <property type="component" value="Unassembled WGS sequence"/>
</dbReference>
<keyword evidence="9 10" id="KW-0472">Membrane</keyword>
<evidence type="ECO:0000256" key="7">
    <source>
        <dbReference type="ARBA" id="ARBA00022840"/>
    </source>
</evidence>
<protein>
    <submittedName>
        <fullName evidence="11">Type VII secretion protein EccB</fullName>
    </submittedName>
</protein>
<evidence type="ECO:0000256" key="6">
    <source>
        <dbReference type="ARBA" id="ARBA00022801"/>
    </source>
</evidence>
<accession>A0A7W9G835</accession>
<evidence type="ECO:0000256" key="8">
    <source>
        <dbReference type="ARBA" id="ARBA00022989"/>
    </source>
</evidence>
<evidence type="ECO:0000313" key="12">
    <source>
        <dbReference type="Proteomes" id="UP000579153"/>
    </source>
</evidence>
<dbReference type="GO" id="GO:0016787">
    <property type="term" value="F:hydrolase activity"/>
    <property type="evidence" value="ECO:0007669"/>
    <property type="project" value="UniProtKB-KW"/>
</dbReference>
<dbReference type="EMBL" id="JACHMB010000001">
    <property type="protein sequence ID" value="MBB5778882.1"/>
    <property type="molecule type" value="Genomic_DNA"/>
</dbReference>
<dbReference type="GO" id="GO:0005524">
    <property type="term" value="F:ATP binding"/>
    <property type="evidence" value="ECO:0007669"/>
    <property type="project" value="UniProtKB-KW"/>
</dbReference>
<reference evidence="11 12" key="1">
    <citation type="submission" date="2020-08" db="EMBL/GenBank/DDBJ databases">
        <title>Sequencing the genomes of 1000 actinobacteria strains.</title>
        <authorList>
            <person name="Klenk H.-P."/>
        </authorList>
    </citation>
    <scope>NUCLEOTIDE SEQUENCE [LARGE SCALE GENOMIC DNA]</scope>
    <source>
        <strain evidence="11 12">DSM 45507</strain>
    </source>
</reference>
<evidence type="ECO:0000256" key="5">
    <source>
        <dbReference type="ARBA" id="ARBA00022741"/>
    </source>
</evidence>
<dbReference type="InterPro" id="IPR007795">
    <property type="entry name" value="T7SS_EccB"/>
</dbReference>
<evidence type="ECO:0000313" key="11">
    <source>
        <dbReference type="EMBL" id="MBB5778882.1"/>
    </source>
</evidence>
<keyword evidence="5" id="KW-0547">Nucleotide-binding</keyword>
<keyword evidence="7" id="KW-0067">ATP-binding</keyword>